<gene>
    <name evidence="2" type="ORF">ACFSRZ_07780</name>
</gene>
<keyword evidence="1" id="KW-1133">Transmembrane helix</keyword>
<protein>
    <submittedName>
        <fullName evidence="2">Uncharacterized protein</fullName>
    </submittedName>
</protein>
<comment type="caution">
    <text evidence="2">The sequence shown here is derived from an EMBL/GenBank/DDBJ whole genome shotgun (WGS) entry which is preliminary data.</text>
</comment>
<keyword evidence="1" id="KW-0472">Membrane</keyword>
<feature type="transmembrane region" description="Helical" evidence="1">
    <location>
        <begin position="12"/>
        <end position="29"/>
    </location>
</feature>
<accession>A0ABW5LR70</accession>
<evidence type="ECO:0000313" key="3">
    <source>
        <dbReference type="Proteomes" id="UP001597508"/>
    </source>
</evidence>
<dbReference type="Proteomes" id="UP001597508">
    <property type="component" value="Unassembled WGS sequence"/>
</dbReference>
<feature type="transmembrane region" description="Helical" evidence="1">
    <location>
        <begin position="60"/>
        <end position="81"/>
    </location>
</feature>
<evidence type="ECO:0000313" key="2">
    <source>
        <dbReference type="EMBL" id="MFD2567267.1"/>
    </source>
</evidence>
<dbReference type="EMBL" id="JBHULH010000003">
    <property type="protein sequence ID" value="MFD2567267.1"/>
    <property type="molecule type" value="Genomic_DNA"/>
</dbReference>
<keyword evidence="3" id="KW-1185">Reference proteome</keyword>
<proteinExistence type="predicted"/>
<reference evidence="3" key="1">
    <citation type="journal article" date="2019" name="Int. J. Syst. Evol. Microbiol.">
        <title>The Global Catalogue of Microorganisms (GCM) 10K type strain sequencing project: providing services to taxonomists for standard genome sequencing and annotation.</title>
        <authorList>
            <consortium name="The Broad Institute Genomics Platform"/>
            <consortium name="The Broad Institute Genome Sequencing Center for Infectious Disease"/>
            <person name="Wu L."/>
            <person name="Ma J."/>
        </authorList>
    </citation>
    <scope>NUCLEOTIDE SEQUENCE [LARGE SCALE GENOMIC DNA]</scope>
    <source>
        <strain evidence="3">KCTC 52127</strain>
    </source>
</reference>
<sequence length="84" mass="9886">MKSKVSKKEVFYFVAIMLIFLAGTIVMLLYRIENIWIWVGYVTVWTWLEASVAKNIRLKWWVWALIILGICCIDLAIISSINYI</sequence>
<name>A0ABW5LR70_9FLAO</name>
<keyword evidence="1" id="KW-0812">Transmembrane</keyword>
<feature type="transmembrane region" description="Helical" evidence="1">
    <location>
        <begin position="35"/>
        <end position="53"/>
    </location>
</feature>
<dbReference type="RefSeq" id="WP_379665975.1">
    <property type="nucleotide sequence ID" value="NZ_JBHULH010000003.1"/>
</dbReference>
<evidence type="ECO:0000256" key="1">
    <source>
        <dbReference type="SAM" id="Phobius"/>
    </source>
</evidence>
<organism evidence="2 3">
    <name type="scientific">Pseudotenacibaculum haliotis</name>
    <dbReference type="NCBI Taxonomy" id="1862138"/>
    <lineage>
        <taxon>Bacteria</taxon>
        <taxon>Pseudomonadati</taxon>
        <taxon>Bacteroidota</taxon>
        <taxon>Flavobacteriia</taxon>
        <taxon>Flavobacteriales</taxon>
        <taxon>Flavobacteriaceae</taxon>
        <taxon>Pseudotenacibaculum</taxon>
    </lineage>
</organism>